<keyword evidence="6" id="KW-0460">Magnesium</keyword>
<evidence type="ECO:0000256" key="1">
    <source>
        <dbReference type="ARBA" id="ARBA00010290"/>
    </source>
</evidence>
<dbReference type="InterPro" id="IPR027417">
    <property type="entry name" value="P-loop_NTPase"/>
</dbReference>
<proteinExistence type="inferred from homology"/>
<feature type="binding site" evidence="5">
    <location>
        <position position="113"/>
    </location>
    <ligand>
        <name>GTP</name>
        <dbReference type="ChEBI" id="CHEBI:37565"/>
    </ligand>
</feature>
<feature type="binding site" evidence="6">
    <location>
        <position position="91"/>
    </location>
    <ligand>
        <name>Mg(2+)</name>
        <dbReference type="ChEBI" id="CHEBI:18420"/>
    </ligand>
</feature>
<dbReference type="Proteomes" id="UP001168990">
    <property type="component" value="Unassembled WGS sequence"/>
</dbReference>
<keyword evidence="7" id="KW-1133">Transmembrane helix</keyword>
<name>A0AA39C436_9HYME</name>
<dbReference type="AlphaFoldDB" id="A0AA39C436"/>
<keyword evidence="7" id="KW-0472">Membrane</keyword>
<keyword evidence="7" id="KW-0812">Transmembrane</keyword>
<evidence type="ECO:0000256" key="6">
    <source>
        <dbReference type="PIRSR" id="PIRSR606689-2"/>
    </source>
</evidence>
<evidence type="ECO:0000256" key="5">
    <source>
        <dbReference type="PIRSR" id="PIRSR606689-1"/>
    </source>
</evidence>
<dbReference type="PANTHER" id="PTHR45697">
    <property type="entry name" value="ADP-RIBOSYLATION FACTOR-LIKE PROTEIN 2-RELATED"/>
    <property type="match status" value="1"/>
</dbReference>
<dbReference type="InterPro" id="IPR044612">
    <property type="entry name" value="ARL2/3"/>
</dbReference>
<evidence type="ECO:0000256" key="2">
    <source>
        <dbReference type="ARBA" id="ARBA00022707"/>
    </source>
</evidence>
<evidence type="ECO:0008006" key="10">
    <source>
        <dbReference type="Google" id="ProtNLM"/>
    </source>
</evidence>
<dbReference type="SUPFAM" id="SSF52540">
    <property type="entry name" value="P-loop containing nucleoside triphosphate hydrolases"/>
    <property type="match status" value="1"/>
</dbReference>
<comment type="similarity">
    <text evidence="1">Belongs to the small GTPase superfamily. Arf family.</text>
</comment>
<gene>
    <name evidence="8" type="ORF">PV328_011247</name>
</gene>
<feature type="transmembrane region" description="Helical" evidence="7">
    <location>
        <begin position="15"/>
        <end position="32"/>
    </location>
</feature>
<reference evidence="8" key="1">
    <citation type="journal article" date="2023" name="bioRxiv">
        <title>Scaffold-level genome assemblies of two parasitoid biocontrol wasps reveal the parthenogenesis mechanism and an associated novel virus.</title>
        <authorList>
            <person name="Inwood S."/>
            <person name="Skelly J."/>
            <person name="Guhlin J."/>
            <person name="Harrop T."/>
            <person name="Goldson S."/>
            <person name="Dearden P."/>
        </authorList>
    </citation>
    <scope>NUCLEOTIDE SEQUENCE</scope>
    <source>
        <strain evidence="8">Irish</strain>
        <tissue evidence="8">Whole body</tissue>
    </source>
</reference>
<dbReference type="SMART" id="SM00177">
    <property type="entry name" value="ARF"/>
    <property type="match status" value="1"/>
</dbReference>
<organism evidence="8 9">
    <name type="scientific">Microctonus aethiopoides</name>
    <dbReference type="NCBI Taxonomy" id="144406"/>
    <lineage>
        <taxon>Eukaryota</taxon>
        <taxon>Metazoa</taxon>
        <taxon>Ecdysozoa</taxon>
        <taxon>Arthropoda</taxon>
        <taxon>Hexapoda</taxon>
        <taxon>Insecta</taxon>
        <taxon>Pterygota</taxon>
        <taxon>Neoptera</taxon>
        <taxon>Endopterygota</taxon>
        <taxon>Hymenoptera</taxon>
        <taxon>Apocrita</taxon>
        <taxon>Ichneumonoidea</taxon>
        <taxon>Braconidae</taxon>
        <taxon>Euphorinae</taxon>
        <taxon>Microctonus</taxon>
    </lineage>
</organism>
<reference evidence="8" key="2">
    <citation type="submission" date="2023-03" db="EMBL/GenBank/DDBJ databases">
        <authorList>
            <person name="Inwood S.N."/>
            <person name="Skelly J.G."/>
            <person name="Guhlin J."/>
            <person name="Harrop T.W.R."/>
            <person name="Goldson S.G."/>
            <person name="Dearden P.K."/>
        </authorList>
    </citation>
    <scope>NUCLEOTIDE SEQUENCE</scope>
    <source>
        <strain evidence="8">Irish</strain>
        <tissue evidence="8">Whole body</tissue>
    </source>
</reference>
<dbReference type="Pfam" id="PF00025">
    <property type="entry name" value="Arf"/>
    <property type="match status" value="1"/>
</dbReference>
<feature type="binding site" evidence="5">
    <location>
        <begin position="169"/>
        <end position="172"/>
    </location>
    <ligand>
        <name>GTP</name>
        <dbReference type="ChEBI" id="CHEBI:37565"/>
    </ligand>
</feature>
<keyword evidence="2" id="KW-0449">Lipoprotein</keyword>
<feature type="binding site" evidence="6">
    <location>
        <position position="69"/>
    </location>
    <ligand>
        <name>Mg(2+)</name>
        <dbReference type="ChEBI" id="CHEBI:18420"/>
    </ligand>
</feature>
<dbReference type="Gene3D" id="3.40.50.300">
    <property type="entry name" value="P-loop containing nucleotide triphosphate hydrolases"/>
    <property type="match status" value="1"/>
</dbReference>
<evidence type="ECO:0000313" key="9">
    <source>
        <dbReference type="Proteomes" id="UP001168990"/>
    </source>
</evidence>
<evidence type="ECO:0000256" key="4">
    <source>
        <dbReference type="ARBA" id="ARBA00023134"/>
    </source>
</evidence>
<accession>A0AA39C436</accession>
<sequence length="241" mass="27347">MVDSVINISRHGQKIFFIGCVCVGGYVAYRYWKKLELRAIDEGFDEITKIDDGNERRVLLLGLDGAGKTSVMNQAVAADTLEFYQVPPKPTDGFAVYRLRKGDYTFNIWEFGGADKTREHWNNFLQDTDLLMFMVDAGDANKLFLAVSTLKQLLGDPRMDNVPILVVANKQDVPNALKLDQVKEALDLHSISPHKHKVEVIECQTRPLPQMEPNINKYNWHHPSIQMVRKKIFSLASTGIN</sequence>
<dbReference type="PROSITE" id="PS51417">
    <property type="entry name" value="ARF"/>
    <property type="match status" value="1"/>
</dbReference>
<dbReference type="GO" id="GO:0046872">
    <property type="term" value="F:metal ion binding"/>
    <property type="evidence" value="ECO:0007669"/>
    <property type="project" value="UniProtKB-KW"/>
</dbReference>
<keyword evidence="2" id="KW-0519">Myristate</keyword>
<feature type="binding site" evidence="5">
    <location>
        <begin position="62"/>
        <end position="69"/>
    </location>
    <ligand>
        <name>GTP</name>
        <dbReference type="ChEBI" id="CHEBI:37565"/>
    </ligand>
</feature>
<evidence type="ECO:0000313" key="8">
    <source>
        <dbReference type="EMBL" id="KAK0157507.1"/>
    </source>
</evidence>
<dbReference type="InterPro" id="IPR006689">
    <property type="entry name" value="Small_GTPase_ARF/SAR"/>
</dbReference>
<evidence type="ECO:0000256" key="7">
    <source>
        <dbReference type="SAM" id="Phobius"/>
    </source>
</evidence>
<dbReference type="GO" id="GO:0003924">
    <property type="term" value="F:GTPase activity"/>
    <property type="evidence" value="ECO:0007669"/>
    <property type="project" value="InterPro"/>
</dbReference>
<keyword evidence="9" id="KW-1185">Reference proteome</keyword>
<dbReference type="PRINTS" id="PR00328">
    <property type="entry name" value="SAR1GTPBP"/>
</dbReference>
<comment type="caution">
    <text evidence="8">The sequence shown here is derived from an EMBL/GenBank/DDBJ whole genome shotgun (WGS) entry which is preliminary data.</text>
</comment>
<protein>
    <recommendedName>
        <fullName evidence="10">ADP-ribosylation factor-like protein</fullName>
    </recommendedName>
</protein>
<dbReference type="SMART" id="SM00178">
    <property type="entry name" value="SAR"/>
    <property type="match status" value="1"/>
</dbReference>
<keyword evidence="3 5" id="KW-0547">Nucleotide-binding</keyword>
<keyword evidence="6" id="KW-0479">Metal-binding</keyword>
<keyword evidence="4 5" id="KW-0342">GTP-binding</keyword>
<dbReference type="GO" id="GO:0005525">
    <property type="term" value="F:GTP binding"/>
    <property type="evidence" value="ECO:0007669"/>
    <property type="project" value="UniProtKB-KW"/>
</dbReference>
<dbReference type="EMBL" id="JAQQBS010001425">
    <property type="protein sequence ID" value="KAK0157507.1"/>
    <property type="molecule type" value="Genomic_DNA"/>
</dbReference>
<evidence type="ECO:0000256" key="3">
    <source>
        <dbReference type="ARBA" id="ARBA00022741"/>
    </source>
</evidence>